<dbReference type="RefSeq" id="XP_052904601.1">
    <property type="nucleotide sequence ID" value="XM_053048796.1"/>
</dbReference>
<reference evidence="4 5" key="1">
    <citation type="journal article" date="2014" name="Genome Announc.">
        <title>Genome Sequence of the Microsporidian Species Nematocida sp1 Strain ERTm6 (ATCC PRA-372).</title>
        <authorList>
            <person name="Bakowski M.A."/>
            <person name="Priest M."/>
            <person name="Young S."/>
            <person name="Cuomo C.A."/>
            <person name="Troemel E.R."/>
        </authorList>
    </citation>
    <scope>NUCLEOTIDE SEQUENCE [LARGE SCALE GENOMIC DNA]</scope>
    <source>
        <strain evidence="4 5">ERTm6</strain>
    </source>
</reference>
<dbReference type="InterPro" id="IPR010326">
    <property type="entry name" value="EXOC3/Sec6"/>
</dbReference>
<dbReference type="PANTHER" id="PTHR21292:SF1">
    <property type="entry name" value="EXOCYST COMPLEX COMPONENT 3"/>
    <property type="match status" value="1"/>
</dbReference>
<dbReference type="AlphaFoldDB" id="A0A086J1M8"/>
<dbReference type="GO" id="GO:0000145">
    <property type="term" value="C:exocyst"/>
    <property type="evidence" value="ECO:0007669"/>
    <property type="project" value="InterPro"/>
</dbReference>
<proteinExistence type="inferred from homology"/>
<evidence type="ECO:0000313" key="5">
    <source>
        <dbReference type="Proteomes" id="UP000054524"/>
    </source>
</evidence>
<dbReference type="GeneID" id="77676131"/>
<dbReference type="Gene3D" id="1.10.357.70">
    <property type="entry name" value="Exocyst complex component Sec6, C-terminal domain"/>
    <property type="match status" value="1"/>
</dbReference>
<sequence length="634" mass="72917">MQRGPLQSLIKETETIKNALSKIKTHMSQAKESFQSIGEDLSSLETFKNDSLVRTSSTVHMNIEQTRRLLREVKVFSTKYAQLMKEMKKCTESISTESLLTIYTEIKGMIGLKSTTAEISEKVSTLEKHFEILILTIIDSLPEIVEKDGAISYMKIVKVSLNESSACEKSAKNLLGLLPSGVERASSSSRLDCSLDRNRVFEVFLDSVSRRFTEHLHVDSLIGTDDLSFVLNDLKALKKTEQLAIPSKYKIFSFASIQYHRMLYEYLENNTNKFDPNESIGILLWCKHYYAEMENLGRMKSSLGPVLFSGKEGALVDKYVHVAENKLSEWIGNLAKMESKRFRERKKAPDLDSDNKFISIGFMDLLHIIRQQLDPMYAHPVIFKRVSTHILQCVKKFKEVLMLAVVEELDLVLKDKAHNGFEEYCIALSNSGLKFMDCLHTLPFYNDPNIQSISEVFYDCMVVSNDALIRNILFVVSPASECIFTEKWISEPATQTIITTYNDYLSDYKESMIDYSFALFVTTLLNNTIDMYFDKLVKKRAVFRKEHLSIVATDRKRYREFFSNYLSKNALKETLKRMDYFISITSSDNISVCTSEVKLYLKEFPEEPKDRLIKVLRKMPGGSKDFSKEVMDRI</sequence>
<keyword evidence="2" id="KW-0813">Transport</keyword>
<evidence type="ECO:0000313" key="4">
    <source>
        <dbReference type="EMBL" id="KFG26046.1"/>
    </source>
</evidence>
<dbReference type="PANTHER" id="PTHR21292">
    <property type="entry name" value="EXOCYST COMPLEX COMPONENT SEC6-RELATED"/>
    <property type="match status" value="1"/>
</dbReference>
<dbReference type="EMBL" id="AKIJ01000003">
    <property type="protein sequence ID" value="KFG26046.1"/>
    <property type="molecule type" value="Genomic_DNA"/>
</dbReference>
<dbReference type="GO" id="GO:0006887">
    <property type="term" value="P:exocytosis"/>
    <property type="evidence" value="ECO:0007669"/>
    <property type="project" value="UniProtKB-KW"/>
</dbReference>
<dbReference type="Proteomes" id="UP000054524">
    <property type="component" value="Unassembled WGS sequence"/>
</dbReference>
<dbReference type="GO" id="GO:0000149">
    <property type="term" value="F:SNARE binding"/>
    <property type="evidence" value="ECO:0007669"/>
    <property type="project" value="TreeGrafter"/>
</dbReference>
<evidence type="ECO:0000256" key="2">
    <source>
        <dbReference type="ARBA" id="ARBA00022448"/>
    </source>
</evidence>
<gene>
    <name evidence="4" type="ORF">NESG_01158</name>
</gene>
<protein>
    <recommendedName>
        <fullName evidence="6">Exocyst complex component Sec6</fullName>
    </recommendedName>
</protein>
<evidence type="ECO:0008006" key="6">
    <source>
        <dbReference type="Google" id="ProtNLM"/>
    </source>
</evidence>
<dbReference type="HOGENOM" id="CLU_431537_0_0_1"/>
<dbReference type="InterPro" id="IPR042532">
    <property type="entry name" value="EXOC3/Sec6_C"/>
</dbReference>
<evidence type="ECO:0000256" key="1">
    <source>
        <dbReference type="ARBA" id="ARBA00009447"/>
    </source>
</evidence>
<dbReference type="Gene3D" id="1.10.357.50">
    <property type="match status" value="1"/>
</dbReference>
<name>A0A086J1M8_NEMA1</name>
<dbReference type="GO" id="GO:0051601">
    <property type="term" value="P:exocyst localization"/>
    <property type="evidence" value="ECO:0007669"/>
    <property type="project" value="TreeGrafter"/>
</dbReference>
<comment type="caution">
    <text evidence="4">The sequence shown here is derived from an EMBL/GenBank/DDBJ whole genome shotgun (WGS) entry which is preliminary data.</text>
</comment>
<accession>A0A086J1M8</accession>
<keyword evidence="3" id="KW-0268">Exocytosis</keyword>
<dbReference type="Pfam" id="PF06046">
    <property type="entry name" value="Sec6"/>
    <property type="match status" value="1"/>
</dbReference>
<evidence type="ECO:0000256" key="3">
    <source>
        <dbReference type="ARBA" id="ARBA00022483"/>
    </source>
</evidence>
<comment type="similarity">
    <text evidence="1">Belongs to the SEC6 family.</text>
</comment>
<organism evidence="4 5">
    <name type="scientific">Nematocida ausubeli (strain ATCC PRA-371 / ERTm2)</name>
    <name type="common">Nematode killer fungus</name>
    <dbReference type="NCBI Taxonomy" id="1913371"/>
    <lineage>
        <taxon>Eukaryota</taxon>
        <taxon>Fungi</taxon>
        <taxon>Fungi incertae sedis</taxon>
        <taxon>Microsporidia</taxon>
        <taxon>Nematocida</taxon>
    </lineage>
</organism>
<keyword evidence="5" id="KW-1185">Reference proteome</keyword>